<keyword evidence="2" id="KW-1185">Reference proteome</keyword>
<evidence type="ECO:0000313" key="1">
    <source>
        <dbReference type="EMBL" id="KAI5672805.1"/>
    </source>
</evidence>
<protein>
    <submittedName>
        <fullName evidence="1">Uncharacterized protein</fullName>
    </submittedName>
</protein>
<sequence length="211" mass="22664">MPSLNNGHLVVILVRSCSGCFVRSEGVVFIKADTILLPALRRGRRFTPLLSAVQSQCAVGNSDTVVTEPGNLLFRCSASATTENPDLRELLSSSELASESSVTPSLNNGCLVVILVRSFSGCFVRSEGVIFVKADTFLLPAPRRSRRFTPLLGATQSQCAAGGSDTAATGEFYDFFNSPSDEKVLHNTTRKIVLETNLGYTNRRGKSEAGL</sequence>
<name>A0ACC0BJG6_CATRO</name>
<proteinExistence type="predicted"/>
<comment type="caution">
    <text evidence="1">The sequence shown here is derived from an EMBL/GenBank/DDBJ whole genome shotgun (WGS) entry which is preliminary data.</text>
</comment>
<reference evidence="2" key="1">
    <citation type="journal article" date="2023" name="Nat. Plants">
        <title>Single-cell RNA sequencing provides a high-resolution roadmap for understanding the multicellular compartmentation of specialized metabolism.</title>
        <authorList>
            <person name="Sun S."/>
            <person name="Shen X."/>
            <person name="Li Y."/>
            <person name="Li Y."/>
            <person name="Wang S."/>
            <person name="Li R."/>
            <person name="Zhang H."/>
            <person name="Shen G."/>
            <person name="Guo B."/>
            <person name="Wei J."/>
            <person name="Xu J."/>
            <person name="St-Pierre B."/>
            <person name="Chen S."/>
            <person name="Sun C."/>
        </authorList>
    </citation>
    <scope>NUCLEOTIDE SEQUENCE [LARGE SCALE GENOMIC DNA]</scope>
</reference>
<evidence type="ECO:0000313" key="2">
    <source>
        <dbReference type="Proteomes" id="UP001060085"/>
    </source>
</evidence>
<gene>
    <name evidence="1" type="ORF">M9H77_13169</name>
</gene>
<dbReference type="Proteomes" id="UP001060085">
    <property type="component" value="Linkage Group LG03"/>
</dbReference>
<dbReference type="EMBL" id="CM044703">
    <property type="protein sequence ID" value="KAI5672805.1"/>
    <property type="molecule type" value="Genomic_DNA"/>
</dbReference>
<organism evidence="1 2">
    <name type="scientific">Catharanthus roseus</name>
    <name type="common">Madagascar periwinkle</name>
    <name type="synonym">Vinca rosea</name>
    <dbReference type="NCBI Taxonomy" id="4058"/>
    <lineage>
        <taxon>Eukaryota</taxon>
        <taxon>Viridiplantae</taxon>
        <taxon>Streptophyta</taxon>
        <taxon>Embryophyta</taxon>
        <taxon>Tracheophyta</taxon>
        <taxon>Spermatophyta</taxon>
        <taxon>Magnoliopsida</taxon>
        <taxon>eudicotyledons</taxon>
        <taxon>Gunneridae</taxon>
        <taxon>Pentapetalae</taxon>
        <taxon>asterids</taxon>
        <taxon>lamiids</taxon>
        <taxon>Gentianales</taxon>
        <taxon>Apocynaceae</taxon>
        <taxon>Rauvolfioideae</taxon>
        <taxon>Vinceae</taxon>
        <taxon>Catharanthinae</taxon>
        <taxon>Catharanthus</taxon>
    </lineage>
</organism>
<accession>A0ACC0BJG6</accession>